<keyword evidence="1" id="KW-0812">Transmembrane</keyword>
<dbReference type="Proteomes" id="UP000034664">
    <property type="component" value="Unassembled WGS sequence"/>
</dbReference>
<organism evidence="2 3">
    <name type="scientific">Candidatus Roizmanbacteria bacterium GW2011_GWB1_40_7</name>
    <dbReference type="NCBI Taxonomy" id="1618482"/>
    <lineage>
        <taxon>Bacteria</taxon>
        <taxon>Candidatus Roizmaniibacteriota</taxon>
    </lineage>
</organism>
<name>A0A0G0T2S6_9BACT</name>
<feature type="transmembrane region" description="Helical" evidence="1">
    <location>
        <begin position="9"/>
        <end position="30"/>
    </location>
</feature>
<gene>
    <name evidence="2" type="ORF">UU14_C0030G0008</name>
</gene>
<protein>
    <submittedName>
        <fullName evidence="2">Uncharacterized protein</fullName>
    </submittedName>
</protein>
<dbReference type="EMBL" id="LBZM01000030">
    <property type="protein sequence ID" value="KKR71334.1"/>
    <property type="molecule type" value="Genomic_DNA"/>
</dbReference>
<evidence type="ECO:0000313" key="3">
    <source>
        <dbReference type="Proteomes" id="UP000034664"/>
    </source>
</evidence>
<reference evidence="2 3" key="1">
    <citation type="journal article" date="2015" name="Nature">
        <title>rRNA introns, odd ribosomes, and small enigmatic genomes across a large radiation of phyla.</title>
        <authorList>
            <person name="Brown C.T."/>
            <person name="Hug L.A."/>
            <person name="Thomas B.C."/>
            <person name="Sharon I."/>
            <person name="Castelle C.J."/>
            <person name="Singh A."/>
            <person name="Wilkins M.J."/>
            <person name="Williams K.H."/>
            <person name="Banfield J.F."/>
        </authorList>
    </citation>
    <scope>NUCLEOTIDE SEQUENCE [LARGE SCALE GENOMIC DNA]</scope>
</reference>
<keyword evidence="1" id="KW-0472">Membrane</keyword>
<dbReference type="AlphaFoldDB" id="A0A0G0T2S6"/>
<proteinExistence type="predicted"/>
<keyword evidence="1" id="KW-1133">Transmembrane helix</keyword>
<comment type="caution">
    <text evidence="2">The sequence shown here is derived from an EMBL/GenBank/DDBJ whole genome shotgun (WGS) entry which is preliminary data.</text>
</comment>
<accession>A0A0G0T2S6</accession>
<evidence type="ECO:0000313" key="2">
    <source>
        <dbReference type="EMBL" id="KKR71334.1"/>
    </source>
</evidence>
<sequence length="370" mass="41715">MKKGLPAKFLFIPGGIIFLIIVWTISPQFLPNEAEYKKDQAYLAEVMNGKLPETPSPEVKLPVKGYIIAGGAGTCMVDAAAGIANFYEPDIDFDTFIFYANPTLIMAKRDKNERYGPGLSIMRAFKNFGYIPFRGATTPIHPPQNIVADFEPQNLIYFKDVKEELLFAKKLLSAGIVPIVGLQHDPFEDIEGGVFSSLVGYNKDGVWLNISPQSERYAPGKKYYLDEPIRYEPRFASYDLLMKYWTGEHQLLWAVKSGERKSEAEIYSENKKNIQEAPVTLQKSIEFLKNNGNVSDFTAASQTPEAAVLYRYFQAKGNLALANQYKELAKTYESLRQSESPGIVASDRQKMIEVLTTVYPHIFKVSTLWP</sequence>
<evidence type="ECO:0000256" key="1">
    <source>
        <dbReference type="SAM" id="Phobius"/>
    </source>
</evidence>